<dbReference type="InterPro" id="IPR036680">
    <property type="entry name" value="SPOR-like_sf"/>
</dbReference>
<keyword evidence="1" id="KW-1133">Transmembrane helix</keyword>
<dbReference type="AlphaFoldDB" id="A0A2S0MTA8"/>
<name>A0A2S0MTA8_9RHOB</name>
<feature type="domain" description="SPOR" evidence="2">
    <location>
        <begin position="224"/>
        <end position="309"/>
    </location>
</feature>
<organism evidence="3 4">
    <name type="scientific">Pukyongiella litopenaei</name>
    <dbReference type="NCBI Taxonomy" id="2605946"/>
    <lineage>
        <taxon>Bacteria</taxon>
        <taxon>Pseudomonadati</taxon>
        <taxon>Pseudomonadota</taxon>
        <taxon>Alphaproteobacteria</taxon>
        <taxon>Rhodobacterales</taxon>
        <taxon>Paracoccaceae</taxon>
        <taxon>Pukyongiella</taxon>
    </lineage>
</organism>
<sequence>MAVYEDTRDVNPQAYQPAGETAGGFRGMVNLMGAAVSLALIGGIGVWGYKILVRDVSGVPVVRALEGPMRDLPADPGGRAADHQGLAVNRVAAEGPAAPPAEKLVLAPKPMELSEEDRPAEALTETPAPAARADNGDVNRLIEELLADVIKGQQQQDTGLPQPEPAVMRVEGAAPRAAAAVVTGPGPKQSLRPRARPGDAAVIKSSATAVAAAPTAGLDLDPAGIPPGTKLAQLGAFDSAEAARADWDRLGARFGDYLADKRRVVQEAKSGGRSFWRLRAAGFNDMNDTRRFCAVFVSEGVDCIPVIAR</sequence>
<dbReference type="KEGG" id="thas:C6Y53_16335"/>
<reference evidence="4" key="1">
    <citation type="submission" date="2018-03" db="EMBL/GenBank/DDBJ databases">
        <title>Genomic analysis of the strain SH-1 isolated from shrimp intestine.</title>
        <authorList>
            <person name="Kim Y.-S."/>
            <person name="Kim S.-E."/>
            <person name="Kim K.-H."/>
        </authorList>
    </citation>
    <scope>NUCLEOTIDE SEQUENCE [LARGE SCALE GENOMIC DNA]</scope>
    <source>
        <strain evidence="4">SH-1</strain>
    </source>
</reference>
<keyword evidence="1" id="KW-0812">Transmembrane</keyword>
<accession>A0A2S0MTA8</accession>
<gene>
    <name evidence="3" type="ORF">C6Y53_16335</name>
</gene>
<evidence type="ECO:0000259" key="2">
    <source>
        <dbReference type="PROSITE" id="PS51724"/>
    </source>
</evidence>
<dbReference type="GO" id="GO:0042834">
    <property type="term" value="F:peptidoglycan binding"/>
    <property type="evidence" value="ECO:0007669"/>
    <property type="project" value="InterPro"/>
</dbReference>
<dbReference type="Pfam" id="PF05036">
    <property type="entry name" value="SPOR"/>
    <property type="match status" value="1"/>
</dbReference>
<dbReference type="PROSITE" id="PS51724">
    <property type="entry name" value="SPOR"/>
    <property type="match status" value="1"/>
</dbReference>
<protein>
    <submittedName>
        <fullName evidence="3">SPOR domain-containing protein</fullName>
    </submittedName>
</protein>
<feature type="transmembrane region" description="Helical" evidence="1">
    <location>
        <begin position="31"/>
        <end position="49"/>
    </location>
</feature>
<dbReference type="RefSeq" id="WP_106473436.1">
    <property type="nucleotide sequence ID" value="NZ_CP027665.1"/>
</dbReference>
<proteinExistence type="predicted"/>
<dbReference type="Gene3D" id="3.30.70.1070">
    <property type="entry name" value="Sporulation related repeat"/>
    <property type="match status" value="1"/>
</dbReference>
<dbReference type="EMBL" id="CP027665">
    <property type="protein sequence ID" value="AVO39126.1"/>
    <property type="molecule type" value="Genomic_DNA"/>
</dbReference>
<evidence type="ECO:0000256" key="1">
    <source>
        <dbReference type="SAM" id="Phobius"/>
    </source>
</evidence>
<evidence type="ECO:0000313" key="3">
    <source>
        <dbReference type="EMBL" id="AVO39126.1"/>
    </source>
</evidence>
<keyword evidence="4" id="KW-1185">Reference proteome</keyword>
<keyword evidence="1" id="KW-0472">Membrane</keyword>
<evidence type="ECO:0000313" key="4">
    <source>
        <dbReference type="Proteomes" id="UP000237655"/>
    </source>
</evidence>
<dbReference type="Proteomes" id="UP000237655">
    <property type="component" value="Chromosome"/>
</dbReference>
<dbReference type="InterPro" id="IPR007730">
    <property type="entry name" value="SPOR-like_dom"/>
</dbReference>